<dbReference type="AlphaFoldDB" id="A0A409YT77"/>
<keyword evidence="4" id="KW-1185">Reference proteome</keyword>
<dbReference type="InterPro" id="IPR000719">
    <property type="entry name" value="Prot_kinase_dom"/>
</dbReference>
<feature type="compositionally biased region" description="Polar residues" evidence="1">
    <location>
        <begin position="229"/>
        <end position="246"/>
    </location>
</feature>
<dbReference type="Proteomes" id="UP000284842">
    <property type="component" value="Unassembled WGS sequence"/>
</dbReference>
<evidence type="ECO:0000259" key="2">
    <source>
        <dbReference type="PROSITE" id="PS50011"/>
    </source>
</evidence>
<name>A0A409YT77_9AGAR</name>
<dbReference type="InParanoid" id="A0A409YT77"/>
<feature type="region of interest" description="Disordered" evidence="1">
    <location>
        <begin position="208"/>
        <end position="273"/>
    </location>
</feature>
<reference evidence="3 4" key="1">
    <citation type="journal article" date="2018" name="Evol. Lett.">
        <title>Horizontal gene cluster transfer increased hallucinogenic mushroom diversity.</title>
        <authorList>
            <person name="Reynolds H.T."/>
            <person name="Vijayakumar V."/>
            <person name="Gluck-Thaler E."/>
            <person name="Korotkin H.B."/>
            <person name="Matheny P.B."/>
            <person name="Slot J.C."/>
        </authorList>
    </citation>
    <scope>NUCLEOTIDE SEQUENCE [LARGE SCALE GENOMIC DNA]</scope>
    <source>
        <strain evidence="3 4">2629</strain>
    </source>
</reference>
<dbReference type="EMBL" id="NHTK01000691">
    <property type="protein sequence ID" value="PPR06227.1"/>
    <property type="molecule type" value="Genomic_DNA"/>
</dbReference>
<gene>
    <name evidence="3" type="ORF">CVT24_000618</name>
</gene>
<comment type="caution">
    <text evidence="3">The sequence shown here is derived from an EMBL/GenBank/DDBJ whole genome shotgun (WGS) entry which is preliminary data.</text>
</comment>
<dbReference type="InterPro" id="IPR040976">
    <property type="entry name" value="Pkinase_fungal"/>
</dbReference>
<evidence type="ECO:0000313" key="3">
    <source>
        <dbReference type="EMBL" id="PPR06227.1"/>
    </source>
</evidence>
<evidence type="ECO:0000313" key="4">
    <source>
        <dbReference type="Proteomes" id="UP000284842"/>
    </source>
</evidence>
<organism evidence="3 4">
    <name type="scientific">Panaeolus cyanescens</name>
    <dbReference type="NCBI Taxonomy" id="181874"/>
    <lineage>
        <taxon>Eukaryota</taxon>
        <taxon>Fungi</taxon>
        <taxon>Dikarya</taxon>
        <taxon>Basidiomycota</taxon>
        <taxon>Agaricomycotina</taxon>
        <taxon>Agaricomycetes</taxon>
        <taxon>Agaricomycetidae</taxon>
        <taxon>Agaricales</taxon>
        <taxon>Agaricineae</taxon>
        <taxon>Galeropsidaceae</taxon>
        <taxon>Panaeolus</taxon>
    </lineage>
</organism>
<dbReference type="InterPro" id="IPR011009">
    <property type="entry name" value="Kinase-like_dom_sf"/>
</dbReference>
<feature type="domain" description="Protein kinase" evidence="2">
    <location>
        <begin position="395"/>
        <end position="757"/>
    </location>
</feature>
<dbReference type="Pfam" id="PF17667">
    <property type="entry name" value="Pkinase_fungal"/>
    <property type="match status" value="2"/>
</dbReference>
<protein>
    <recommendedName>
        <fullName evidence="2">Protein kinase domain-containing protein</fullName>
    </recommendedName>
</protein>
<dbReference type="SUPFAM" id="SSF56112">
    <property type="entry name" value="Protein kinase-like (PK-like)"/>
    <property type="match status" value="1"/>
</dbReference>
<dbReference type="PANTHER" id="PTHR38248:SF2">
    <property type="entry name" value="FUNK1 11"/>
    <property type="match status" value="1"/>
</dbReference>
<proteinExistence type="predicted"/>
<dbReference type="OrthoDB" id="5569250at2759"/>
<dbReference type="GO" id="GO:0004672">
    <property type="term" value="F:protein kinase activity"/>
    <property type="evidence" value="ECO:0007669"/>
    <property type="project" value="InterPro"/>
</dbReference>
<dbReference type="Gene3D" id="1.10.510.10">
    <property type="entry name" value="Transferase(Phosphotransferase) domain 1"/>
    <property type="match status" value="1"/>
</dbReference>
<evidence type="ECO:0000256" key="1">
    <source>
        <dbReference type="SAM" id="MobiDB-lite"/>
    </source>
</evidence>
<sequence>MTDFTDMNQCKATELFKYLFKISCASSNSPRGELECCTEALEQIFKKVQDLVNANEEIKRKFATAVHMTEGFERFAQACNYALDCLSTLEVQPLPEFDESNKIVVVIESEADGTESLDSDDAPHSTTTLAIIYWKHVKDSCNSYEDAYFSMLMVNENDADSVVVWRQVLCPIVMIPGAGSSRKGLCGYEGGFEDISQYPLPMFRKETLAPTTESDTPAPSHEPVPVASNIRTTSRDSCQLPSNTHPRCQGIKRPNDADTSSPPCKRTKVDTKPSTALQEARAELSNYLALRSSARFDITHTISLLIQGLRVSIIWGDRQGIIESHEFDYIENLPHFLLLLLLFQRFSSAQWGYGVEAIPCLELRVDNSESNDHHTLGKAEVLWYDDSGTNVTLAFSPLSMLYQGDKSRLVGRATTVMAGVRKTAVLENQTEECVVKACWPEEKRESEIVIMKRVAEIAQKEAPYYVNGHVPVVVDSMEPSFPSSNTGTIRSFLNLSTAGSRQFRLIAFERLCDITTLNEEQLIKAFFQIMFCHRALWAHGVYHLDISLKNLMCHPVTKKGVLADFDLSRLDSQGTPMTENTGTLPFMALDLLTDDAAAGQVQRRYRHDVESFAWVLAYLCHSFALVDGKREPMSDDPLSAWFTNNAMCRLSKYDLIRDWGKSRKQCSEHGVFLAYPSLGAVAYHACLFWLNDHLCLSNTIEAGEDGEAAQVEAFLDWDALITVHKKANNDLVTTALDNLVRHETHEGLESKICHVLP</sequence>
<dbReference type="PROSITE" id="PS50011">
    <property type="entry name" value="PROTEIN_KINASE_DOM"/>
    <property type="match status" value="1"/>
</dbReference>
<dbReference type="PANTHER" id="PTHR38248">
    <property type="entry name" value="FUNK1 6"/>
    <property type="match status" value="1"/>
</dbReference>
<accession>A0A409YT77</accession>
<dbReference type="GO" id="GO:0005524">
    <property type="term" value="F:ATP binding"/>
    <property type="evidence" value="ECO:0007669"/>
    <property type="project" value="InterPro"/>
</dbReference>